<proteinExistence type="predicted"/>
<keyword evidence="1" id="KW-0732">Signal</keyword>
<dbReference type="OrthoDB" id="6042561at2759"/>
<gene>
    <name evidence="2" type="ORF">KP79_PYT12843</name>
</gene>
<sequence length="283" mass="31330">MWGILAISLCFINTFSTGYVVNWFSNEGPEWDNLKVKWDVNLLSPYTFAEMPRTTADALSEGFVMVTDCGAIPGIYGKRFVKGGDLSLVLLYGVNGYIAGIQIGVNKTSEPAFPPPKQINHPFVSVGNTYYLTAYFINPARVCTTGRTAAQFAANGTGDALYIQNGTDAALSYLVIPRNEAGMTSTKWTKGHCFYSMGEHYWYNVKADMSCDDFFPVFLLYNQGKLNAFGWAVGTSMTSERMEHPPASVIKRFIDPVPECLLKIPQLSTMHIYLTSSPSDNFC</sequence>
<feature type="signal peptide" evidence="1">
    <location>
        <begin position="1"/>
        <end position="18"/>
    </location>
</feature>
<dbReference type="Proteomes" id="UP000242188">
    <property type="component" value="Unassembled WGS sequence"/>
</dbReference>
<dbReference type="EMBL" id="NEDP02000192">
    <property type="protein sequence ID" value="OWF56459.1"/>
    <property type="molecule type" value="Genomic_DNA"/>
</dbReference>
<dbReference type="STRING" id="6573.A0A210R5Y3"/>
<keyword evidence="3" id="KW-1185">Reference proteome</keyword>
<evidence type="ECO:0000313" key="2">
    <source>
        <dbReference type="EMBL" id="OWF56459.1"/>
    </source>
</evidence>
<evidence type="ECO:0000256" key="1">
    <source>
        <dbReference type="SAM" id="SignalP"/>
    </source>
</evidence>
<reference evidence="2 3" key="1">
    <citation type="journal article" date="2017" name="Nat. Ecol. Evol.">
        <title>Scallop genome provides insights into evolution of bilaterian karyotype and development.</title>
        <authorList>
            <person name="Wang S."/>
            <person name="Zhang J."/>
            <person name="Jiao W."/>
            <person name="Li J."/>
            <person name="Xun X."/>
            <person name="Sun Y."/>
            <person name="Guo X."/>
            <person name="Huan P."/>
            <person name="Dong B."/>
            <person name="Zhang L."/>
            <person name="Hu X."/>
            <person name="Sun X."/>
            <person name="Wang J."/>
            <person name="Zhao C."/>
            <person name="Wang Y."/>
            <person name="Wang D."/>
            <person name="Huang X."/>
            <person name="Wang R."/>
            <person name="Lv J."/>
            <person name="Li Y."/>
            <person name="Zhang Z."/>
            <person name="Liu B."/>
            <person name="Lu W."/>
            <person name="Hui Y."/>
            <person name="Liang J."/>
            <person name="Zhou Z."/>
            <person name="Hou R."/>
            <person name="Li X."/>
            <person name="Liu Y."/>
            <person name="Li H."/>
            <person name="Ning X."/>
            <person name="Lin Y."/>
            <person name="Zhao L."/>
            <person name="Xing Q."/>
            <person name="Dou J."/>
            <person name="Li Y."/>
            <person name="Mao J."/>
            <person name="Guo H."/>
            <person name="Dou H."/>
            <person name="Li T."/>
            <person name="Mu C."/>
            <person name="Jiang W."/>
            <person name="Fu Q."/>
            <person name="Fu X."/>
            <person name="Miao Y."/>
            <person name="Liu J."/>
            <person name="Yu Q."/>
            <person name="Li R."/>
            <person name="Liao H."/>
            <person name="Li X."/>
            <person name="Kong Y."/>
            <person name="Jiang Z."/>
            <person name="Chourrout D."/>
            <person name="Li R."/>
            <person name="Bao Z."/>
        </authorList>
    </citation>
    <scope>NUCLEOTIDE SEQUENCE [LARGE SCALE GENOMIC DNA]</scope>
    <source>
        <strain evidence="2 3">PY_sf001</strain>
    </source>
</reference>
<protein>
    <submittedName>
        <fullName evidence="2">Uncharacterized protein</fullName>
    </submittedName>
</protein>
<feature type="chain" id="PRO_5012600526" evidence="1">
    <location>
        <begin position="19"/>
        <end position="283"/>
    </location>
</feature>
<name>A0A210R5Y3_MIZYE</name>
<organism evidence="2 3">
    <name type="scientific">Mizuhopecten yessoensis</name>
    <name type="common">Japanese scallop</name>
    <name type="synonym">Patinopecten yessoensis</name>
    <dbReference type="NCBI Taxonomy" id="6573"/>
    <lineage>
        <taxon>Eukaryota</taxon>
        <taxon>Metazoa</taxon>
        <taxon>Spiralia</taxon>
        <taxon>Lophotrochozoa</taxon>
        <taxon>Mollusca</taxon>
        <taxon>Bivalvia</taxon>
        <taxon>Autobranchia</taxon>
        <taxon>Pteriomorphia</taxon>
        <taxon>Pectinida</taxon>
        <taxon>Pectinoidea</taxon>
        <taxon>Pectinidae</taxon>
        <taxon>Mizuhopecten</taxon>
    </lineage>
</organism>
<dbReference type="AlphaFoldDB" id="A0A210R5Y3"/>
<evidence type="ECO:0000313" key="3">
    <source>
        <dbReference type="Proteomes" id="UP000242188"/>
    </source>
</evidence>
<accession>A0A210R5Y3</accession>
<comment type="caution">
    <text evidence="2">The sequence shown here is derived from an EMBL/GenBank/DDBJ whole genome shotgun (WGS) entry which is preliminary data.</text>
</comment>